<dbReference type="InterPro" id="IPR017580">
    <property type="entry name" value="OHCU_decarboxylase-1"/>
</dbReference>
<evidence type="ECO:0000256" key="3">
    <source>
        <dbReference type="ARBA" id="ARBA00012257"/>
    </source>
</evidence>
<dbReference type="SUPFAM" id="SSF158694">
    <property type="entry name" value="UraD-Like"/>
    <property type="match status" value="1"/>
</dbReference>
<evidence type="ECO:0000256" key="5">
    <source>
        <dbReference type="ARBA" id="ARBA00022793"/>
    </source>
</evidence>
<dbReference type="EMBL" id="BKZQ01000011">
    <property type="protein sequence ID" value="GER69822.1"/>
    <property type="molecule type" value="Genomic_DNA"/>
</dbReference>
<keyword evidence="4" id="KW-0659">Purine metabolism</keyword>
<dbReference type="NCBIfam" id="TIGR03164">
    <property type="entry name" value="UHCUDC"/>
    <property type="match status" value="1"/>
</dbReference>
<dbReference type="GO" id="GO:0000255">
    <property type="term" value="P:allantoin metabolic process"/>
    <property type="evidence" value="ECO:0007669"/>
    <property type="project" value="InterPro"/>
</dbReference>
<comment type="catalytic activity">
    <reaction evidence="1">
        <text>5-hydroxy-2-oxo-4-ureido-2,5-dihydro-1H-imidazole-5-carboxylate + H(+) = (S)-allantoin + CO2</text>
        <dbReference type="Rhea" id="RHEA:26301"/>
        <dbReference type="ChEBI" id="CHEBI:15378"/>
        <dbReference type="ChEBI" id="CHEBI:15678"/>
        <dbReference type="ChEBI" id="CHEBI:16526"/>
        <dbReference type="ChEBI" id="CHEBI:58639"/>
        <dbReference type="EC" id="4.1.1.97"/>
    </reaction>
</comment>
<dbReference type="InterPro" id="IPR036778">
    <property type="entry name" value="OHCU_decarboxylase_sf"/>
</dbReference>
<dbReference type="Proteomes" id="UP000391919">
    <property type="component" value="Unassembled WGS sequence"/>
</dbReference>
<dbReference type="GO" id="GO:0006144">
    <property type="term" value="P:purine nucleobase metabolic process"/>
    <property type="evidence" value="ECO:0007669"/>
    <property type="project" value="UniProtKB-KW"/>
</dbReference>
<evidence type="ECO:0000256" key="2">
    <source>
        <dbReference type="ARBA" id="ARBA00004754"/>
    </source>
</evidence>
<comment type="pathway">
    <text evidence="2">Purine metabolism; urate degradation; (S)-allantoin from urate: step 3/3.</text>
</comment>
<organism evidence="8 9">
    <name type="scientific">Weizmannia acidilactici</name>
    <dbReference type="NCBI Taxonomy" id="2607726"/>
    <lineage>
        <taxon>Bacteria</taxon>
        <taxon>Bacillati</taxon>
        <taxon>Bacillota</taxon>
        <taxon>Bacilli</taxon>
        <taxon>Bacillales</taxon>
        <taxon>Bacillaceae</taxon>
        <taxon>Heyndrickxia</taxon>
    </lineage>
</organism>
<reference evidence="8 9" key="1">
    <citation type="submission" date="2019-09" db="EMBL/GenBank/DDBJ databases">
        <title>Draft genome sequence of Bacillus sp. JC-7.</title>
        <authorList>
            <person name="Tanaka N."/>
            <person name="Shiwa Y."/>
            <person name="Fujita N."/>
            <person name="Tanasupawat S."/>
        </authorList>
    </citation>
    <scope>NUCLEOTIDE SEQUENCE [LARGE SCALE GENOMIC DNA]</scope>
    <source>
        <strain evidence="8 9">JC-7</strain>
    </source>
</reference>
<evidence type="ECO:0000259" key="7">
    <source>
        <dbReference type="Pfam" id="PF09349"/>
    </source>
</evidence>
<evidence type="ECO:0000256" key="1">
    <source>
        <dbReference type="ARBA" id="ARBA00001163"/>
    </source>
</evidence>
<evidence type="ECO:0000313" key="9">
    <source>
        <dbReference type="Proteomes" id="UP000391919"/>
    </source>
</evidence>
<keyword evidence="5" id="KW-0210">Decarboxylase</keyword>
<feature type="domain" description="Oxo-4-hydroxy-4-carboxy-5-ureidoimidazoline decarboxylase" evidence="7">
    <location>
        <begin position="9"/>
        <end position="161"/>
    </location>
</feature>
<dbReference type="Gene3D" id="1.10.3330.10">
    <property type="entry name" value="Oxo-4-hydroxy-4-carboxy-5-ureidoimidazoline decarboxylase"/>
    <property type="match status" value="1"/>
</dbReference>
<evidence type="ECO:0000256" key="6">
    <source>
        <dbReference type="ARBA" id="ARBA00023239"/>
    </source>
</evidence>
<dbReference type="GO" id="GO:0051997">
    <property type="term" value="F:2-oxo-4-hydroxy-4-carboxy-5-ureidoimidazoline decarboxylase activity"/>
    <property type="evidence" value="ECO:0007669"/>
    <property type="project" value="UniProtKB-EC"/>
</dbReference>
<keyword evidence="6" id="KW-0456">Lyase</keyword>
<sequence>MMLTIHELNQATQDEFVEQLGGIFEHSPWIPKKAAFFRPFSSLDELHRTMVQIVENSGEDLKLALIREHPNLGERIAMSEDSVSEQKGAGLCDLTRDEYEKFKTANAQYMEKFGFPFILAVRGKNKGQIYGAMLARLDNSREEEIETALQQIYQIAYFRLEELFRTSIENERMEDHEFRSAE</sequence>
<evidence type="ECO:0000313" key="8">
    <source>
        <dbReference type="EMBL" id="GER69822.1"/>
    </source>
</evidence>
<dbReference type="PANTHER" id="PTHR43466:SF1">
    <property type="entry name" value="2-OXO-4-HYDROXY-4-CARBOXY-5-UREIDOIMIDAZOLINE DECARBOXYLASE-RELATED"/>
    <property type="match status" value="1"/>
</dbReference>
<protein>
    <recommendedName>
        <fullName evidence="3">2-oxo-4-hydroxy-4-carboxy-5-ureidoimidazoline decarboxylase</fullName>
        <ecNumber evidence="3">4.1.1.97</ecNumber>
    </recommendedName>
</protein>
<dbReference type="RefSeq" id="WP_308694290.1">
    <property type="nucleotide sequence ID" value="NZ_BKZQ01000011.1"/>
</dbReference>
<dbReference type="AlphaFoldDB" id="A0A5J4J499"/>
<dbReference type="PANTHER" id="PTHR43466">
    <property type="entry name" value="2-OXO-4-HYDROXY-4-CARBOXY-5-UREIDOIMIDAZOLINE DECARBOXYLASE-RELATED"/>
    <property type="match status" value="1"/>
</dbReference>
<keyword evidence="9" id="KW-1185">Reference proteome</keyword>
<dbReference type="EC" id="4.1.1.97" evidence="3"/>
<dbReference type="UniPathway" id="UPA00394">
    <property type="reaction ID" value="UER00652"/>
</dbReference>
<comment type="caution">
    <text evidence="8">The sequence shown here is derived from an EMBL/GenBank/DDBJ whole genome shotgun (WGS) entry which is preliminary data.</text>
</comment>
<proteinExistence type="predicted"/>
<name>A0A5J4J499_9BACI</name>
<accession>A0A5J4J499</accession>
<dbReference type="InterPro" id="IPR018020">
    <property type="entry name" value="OHCU_decarboxylase"/>
</dbReference>
<dbReference type="GO" id="GO:0019628">
    <property type="term" value="P:urate catabolic process"/>
    <property type="evidence" value="ECO:0007669"/>
    <property type="project" value="UniProtKB-UniPathway"/>
</dbReference>
<gene>
    <name evidence="8" type="ORF">BpJC7_11250</name>
</gene>
<dbReference type="Pfam" id="PF09349">
    <property type="entry name" value="OHCU_decarbox"/>
    <property type="match status" value="1"/>
</dbReference>
<evidence type="ECO:0000256" key="4">
    <source>
        <dbReference type="ARBA" id="ARBA00022631"/>
    </source>
</evidence>